<feature type="transmembrane region" description="Helical" evidence="7">
    <location>
        <begin position="154"/>
        <end position="175"/>
    </location>
</feature>
<keyword evidence="3" id="KW-1003">Cell membrane</keyword>
<feature type="transmembrane region" description="Helical" evidence="7">
    <location>
        <begin position="120"/>
        <end position="142"/>
    </location>
</feature>
<dbReference type="GO" id="GO:0005886">
    <property type="term" value="C:plasma membrane"/>
    <property type="evidence" value="ECO:0007669"/>
    <property type="project" value="UniProtKB-SubCell"/>
</dbReference>
<feature type="transmembrane region" description="Helical" evidence="7">
    <location>
        <begin position="18"/>
        <end position="36"/>
    </location>
</feature>
<evidence type="ECO:0000313" key="9">
    <source>
        <dbReference type="Proteomes" id="UP000266482"/>
    </source>
</evidence>
<dbReference type="Pfam" id="PF03773">
    <property type="entry name" value="ArsP_1"/>
    <property type="match status" value="1"/>
</dbReference>
<name>A0A3A1V1U7_9BACL</name>
<feature type="transmembrane region" description="Helical" evidence="7">
    <location>
        <begin position="331"/>
        <end position="354"/>
    </location>
</feature>
<dbReference type="OrthoDB" id="8771795at2"/>
<evidence type="ECO:0000256" key="7">
    <source>
        <dbReference type="SAM" id="Phobius"/>
    </source>
</evidence>
<feature type="transmembrane region" description="Helical" evidence="7">
    <location>
        <begin position="182"/>
        <end position="199"/>
    </location>
</feature>
<feature type="transmembrane region" description="Helical" evidence="7">
    <location>
        <begin position="267"/>
        <end position="287"/>
    </location>
</feature>
<evidence type="ECO:0000256" key="2">
    <source>
        <dbReference type="ARBA" id="ARBA00006386"/>
    </source>
</evidence>
<comment type="similarity">
    <text evidence="2">Belongs to the UPF0718 family.</text>
</comment>
<evidence type="ECO:0000256" key="6">
    <source>
        <dbReference type="ARBA" id="ARBA00023136"/>
    </source>
</evidence>
<keyword evidence="4 7" id="KW-0812">Transmembrane</keyword>
<sequence length="355" mass="38521">MQITHEPSVKPNHHPRRLWLMLGLFIIITVAGLAYVKWWPYYDKALIAINDRSIGSSILTGVGSDVSGSIWETSLDYTIKYFKAIWKAAVLGMIIAAMIQALLPANWLQRLLGRKSMKSTLIGGVSAMPGMMCTCCAAPIAAEMKQSKASVGASLAFWLGNPLLNPATLIFMTFVLSWKFTVLRLVFGIIVTFGVSYIANRFADPDKAGKFLERQRQAAPPQPRSFGLRWLKSLSVMFLQVAPVYVASVFILAILQHFMFPVWMNEGIVAIIVFAIAGTLFVIPTAAEIPIIQSFQSLGAGAGPASALLITLPAISLPSVLLVSKAFSLKVLFFVTGSVIVLGAVCGIIGSIWLT</sequence>
<evidence type="ECO:0000256" key="1">
    <source>
        <dbReference type="ARBA" id="ARBA00004651"/>
    </source>
</evidence>
<evidence type="ECO:0000256" key="4">
    <source>
        <dbReference type="ARBA" id="ARBA00022692"/>
    </source>
</evidence>
<dbReference type="EMBL" id="QXQA01000004">
    <property type="protein sequence ID" value="RIX53756.1"/>
    <property type="molecule type" value="Genomic_DNA"/>
</dbReference>
<keyword evidence="6 7" id="KW-0472">Membrane</keyword>
<reference evidence="8 9" key="1">
    <citation type="submission" date="2018-09" db="EMBL/GenBank/DDBJ databases">
        <title>Paenibacillus aracenensis nov. sp. isolated from a cave in southern Spain.</title>
        <authorList>
            <person name="Jurado V."/>
            <person name="Gutierrez-Patricio S."/>
            <person name="Gonzalez-Pimentel J.L."/>
            <person name="Miller A.Z."/>
            <person name="Laiz L."/>
            <person name="Saiz-Jimenez C."/>
        </authorList>
    </citation>
    <scope>NUCLEOTIDE SEQUENCE [LARGE SCALE GENOMIC DNA]</scope>
    <source>
        <strain evidence="8 9">DSM 22867</strain>
    </source>
</reference>
<dbReference type="PANTHER" id="PTHR43299:SF1">
    <property type="entry name" value="UPF0718 PROTEIN YRAQ"/>
    <property type="match status" value="1"/>
</dbReference>
<organism evidence="8 9">
    <name type="scientific">Paenibacillus nanensis</name>
    <dbReference type="NCBI Taxonomy" id="393251"/>
    <lineage>
        <taxon>Bacteria</taxon>
        <taxon>Bacillati</taxon>
        <taxon>Bacillota</taxon>
        <taxon>Bacilli</taxon>
        <taxon>Bacillales</taxon>
        <taxon>Paenibacillaceae</taxon>
        <taxon>Paenibacillus</taxon>
    </lineage>
</organism>
<evidence type="ECO:0000256" key="5">
    <source>
        <dbReference type="ARBA" id="ARBA00022989"/>
    </source>
</evidence>
<feature type="transmembrane region" description="Helical" evidence="7">
    <location>
        <begin position="84"/>
        <end position="108"/>
    </location>
</feature>
<dbReference type="PANTHER" id="PTHR43299">
    <property type="entry name" value="UPF0718 PROTEIN YRAQ"/>
    <property type="match status" value="1"/>
</dbReference>
<dbReference type="Proteomes" id="UP000266482">
    <property type="component" value="Unassembled WGS sequence"/>
</dbReference>
<gene>
    <name evidence="8" type="ORF">D3P08_09880</name>
</gene>
<protein>
    <submittedName>
        <fullName evidence="8">Permease</fullName>
    </submittedName>
</protein>
<dbReference type="AlphaFoldDB" id="A0A3A1V1U7"/>
<dbReference type="InterPro" id="IPR005524">
    <property type="entry name" value="DUF318"/>
</dbReference>
<feature type="transmembrane region" description="Helical" evidence="7">
    <location>
        <begin position="234"/>
        <end position="255"/>
    </location>
</feature>
<proteinExistence type="inferred from homology"/>
<feature type="transmembrane region" description="Helical" evidence="7">
    <location>
        <begin position="307"/>
        <end position="324"/>
    </location>
</feature>
<keyword evidence="5 7" id="KW-1133">Transmembrane helix</keyword>
<keyword evidence="9" id="KW-1185">Reference proteome</keyword>
<dbReference type="RefSeq" id="WP_119599539.1">
    <property type="nucleotide sequence ID" value="NZ_QXQA01000004.1"/>
</dbReference>
<accession>A0A3A1V1U7</accession>
<evidence type="ECO:0000256" key="3">
    <source>
        <dbReference type="ARBA" id="ARBA00022475"/>
    </source>
</evidence>
<evidence type="ECO:0000313" key="8">
    <source>
        <dbReference type="EMBL" id="RIX53756.1"/>
    </source>
</evidence>
<comment type="caution">
    <text evidence="8">The sequence shown here is derived from an EMBL/GenBank/DDBJ whole genome shotgun (WGS) entry which is preliminary data.</text>
</comment>
<comment type="subcellular location">
    <subcellularLocation>
        <location evidence="1">Cell membrane</location>
        <topology evidence="1">Multi-pass membrane protein</topology>
    </subcellularLocation>
</comment>